<dbReference type="PRINTS" id="PR00237">
    <property type="entry name" value="GPCRRHODOPSN"/>
</dbReference>
<evidence type="ECO:0000256" key="3">
    <source>
        <dbReference type="ARBA" id="ARBA00022692"/>
    </source>
</evidence>
<evidence type="ECO:0000256" key="8">
    <source>
        <dbReference type="ARBA" id="ARBA00023224"/>
    </source>
</evidence>
<feature type="compositionally biased region" description="Low complexity" evidence="10">
    <location>
        <begin position="512"/>
        <end position="524"/>
    </location>
</feature>
<feature type="transmembrane region" description="Helical" evidence="11">
    <location>
        <begin position="201"/>
        <end position="222"/>
    </location>
</feature>
<dbReference type="Proteomes" id="UP001283361">
    <property type="component" value="Unassembled WGS sequence"/>
</dbReference>
<dbReference type="PROSITE" id="PS00237">
    <property type="entry name" value="G_PROTEIN_RECEP_F1_1"/>
    <property type="match status" value="1"/>
</dbReference>
<comment type="caution">
    <text evidence="13">The sequence shown here is derived from an EMBL/GenBank/DDBJ whole genome shotgun (WGS) entry which is preliminary data.</text>
</comment>
<evidence type="ECO:0000256" key="1">
    <source>
        <dbReference type="ARBA" id="ARBA00004651"/>
    </source>
</evidence>
<dbReference type="GO" id="GO:0005886">
    <property type="term" value="C:plasma membrane"/>
    <property type="evidence" value="ECO:0007669"/>
    <property type="project" value="UniProtKB-SubCell"/>
</dbReference>
<reference evidence="13" key="1">
    <citation type="journal article" date="2023" name="G3 (Bethesda)">
        <title>A reference genome for the long-term kleptoplast-retaining sea slug Elysia crispata morphotype clarki.</title>
        <authorList>
            <person name="Eastman K.E."/>
            <person name="Pendleton A.L."/>
            <person name="Shaikh M.A."/>
            <person name="Suttiyut T."/>
            <person name="Ogas R."/>
            <person name="Tomko P."/>
            <person name="Gavelis G."/>
            <person name="Widhalm J.R."/>
            <person name="Wisecaver J.H."/>
        </authorList>
    </citation>
    <scope>NUCLEOTIDE SEQUENCE</scope>
    <source>
        <strain evidence="13">ECLA1</strain>
    </source>
</reference>
<dbReference type="GO" id="GO:0004937">
    <property type="term" value="F:alpha1-adrenergic receptor activity"/>
    <property type="evidence" value="ECO:0007669"/>
    <property type="project" value="TreeGrafter"/>
</dbReference>
<keyword evidence="3 9" id="KW-0812">Transmembrane</keyword>
<feature type="domain" description="G-protein coupled receptors family 1 profile" evidence="12">
    <location>
        <begin position="101"/>
        <end position="440"/>
    </location>
</feature>
<name>A0AAE1DZQ3_9GAST</name>
<dbReference type="GO" id="GO:0004977">
    <property type="term" value="F:melanocortin receptor activity"/>
    <property type="evidence" value="ECO:0007669"/>
    <property type="project" value="InterPro"/>
</dbReference>
<dbReference type="AlphaFoldDB" id="A0AAE1DZQ3"/>
<dbReference type="PANTHER" id="PTHR24248:SF72">
    <property type="entry name" value="G-PROTEIN COUPLED RECEPTORS FAMILY 1 PROFILE DOMAIN-CONTAINING PROTEIN"/>
    <property type="match status" value="1"/>
</dbReference>
<keyword evidence="8 9" id="KW-0807">Transducer</keyword>
<dbReference type="PROSITE" id="PS50262">
    <property type="entry name" value="G_PROTEIN_RECEP_F1_2"/>
    <property type="match status" value="1"/>
</dbReference>
<feature type="region of interest" description="Disordered" evidence="10">
    <location>
        <begin position="507"/>
        <end position="548"/>
    </location>
</feature>
<dbReference type="InterPro" id="IPR001671">
    <property type="entry name" value="Melcrt_ACTH_rcpt"/>
</dbReference>
<keyword evidence="14" id="KW-1185">Reference proteome</keyword>
<keyword evidence="6 11" id="KW-0472">Membrane</keyword>
<organism evidence="13 14">
    <name type="scientific">Elysia crispata</name>
    <name type="common">lettuce slug</name>
    <dbReference type="NCBI Taxonomy" id="231223"/>
    <lineage>
        <taxon>Eukaryota</taxon>
        <taxon>Metazoa</taxon>
        <taxon>Spiralia</taxon>
        <taxon>Lophotrochozoa</taxon>
        <taxon>Mollusca</taxon>
        <taxon>Gastropoda</taxon>
        <taxon>Heterobranchia</taxon>
        <taxon>Euthyneura</taxon>
        <taxon>Panpulmonata</taxon>
        <taxon>Sacoglossa</taxon>
        <taxon>Placobranchoidea</taxon>
        <taxon>Plakobranchidae</taxon>
        <taxon>Elysia</taxon>
    </lineage>
</organism>
<dbReference type="GO" id="GO:0007204">
    <property type="term" value="P:positive regulation of cytosolic calcium ion concentration"/>
    <property type="evidence" value="ECO:0007669"/>
    <property type="project" value="TreeGrafter"/>
</dbReference>
<evidence type="ECO:0000256" key="5">
    <source>
        <dbReference type="ARBA" id="ARBA00023040"/>
    </source>
</evidence>
<dbReference type="GO" id="GO:0007200">
    <property type="term" value="P:phospholipase C-activating G protein-coupled receptor signaling pathway"/>
    <property type="evidence" value="ECO:0007669"/>
    <property type="project" value="TreeGrafter"/>
</dbReference>
<dbReference type="GO" id="GO:0071880">
    <property type="term" value="P:adenylate cyclase-activating adrenergic receptor signaling pathway"/>
    <property type="evidence" value="ECO:0007669"/>
    <property type="project" value="TreeGrafter"/>
</dbReference>
<feature type="transmembrane region" description="Helical" evidence="11">
    <location>
        <begin position="81"/>
        <end position="111"/>
    </location>
</feature>
<evidence type="ECO:0000256" key="6">
    <source>
        <dbReference type="ARBA" id="ARBA00023136"/>
    </source>
</evidence>
<dbReference type="PRINTS" id="PR00534">
    <property type="entry name" value="MCRFAMILY"/>
</dbReference>
<dbReference type="InterPro" id="IPR017452">
    <property type="entry name" value="GPCR_Rhodpsn_7TM"/>
</dbReference>
<dbReference type="InterPro" id="IPR000276">
    <property type="entry name" value="GPCR_Rhodpsn"/>
</dbReference>
<feature type="transmembrane region" description="Helical" evidence="11">
    <location>
        <begin position="159"/>
        <end position="180"/>
    </location>
</feature>
<evidence type="ECO:0000259" key="12">
    <source>
        <dbReference type="PROSITE" id="PS50262"/>
    </source>
</evidence>
<proteinExistence type="inferred from homology"/>
<accession>A0AAE1DZQ3</accession>
<dbReference type="GO" id="GO:0007267">
    <property type="term" value="P:cell-cell signaling"/>
    <property type="evidence" value="ECO:0007669"/>
    <property type="project" value="TreeGrafter"/>
</dbReference>
<feature type="transmembrane region" description="Helical" evidence="11">
    <location>
        <begin position="387"/>
        <end position="408"/>
    </location>
</feature>
<keyword evidence="7 9" id="KW-0675">Receptor</keyword>
<protein>
    <recommendedName>
        <fullName evidence="12">G-protein coupled receptors family 1 profile domain-containing protein</fullName>
    </recommendedName>
</protein>
<dbReference type="Gene3D" id="1.20.1070.10">
    <property type="entry name" value="Rhodopsin 7-helix transmembrane proteins"/>
    <property type="match status" value="1"/>
</dbReference>
<feature type="transmembrane region" description="Helical" evidence="11">
    <location>
        <begin position="123"/>
        <end position="147"/>
    </location>
</feature>
<keyword evidence="5 9" id="KW-0297">G-protein coupled receptor</keyword>
<dbReference type="EMBL" id="JAWDGP010001773">
    <property type="protein sequence ID" value="KAK3788265.1"/>
    <property type="molecule type" value="Genomic_DNA"/>
</dbReference>
<dbReference type="PANTHER" id="PTHR24248">
    <property type="entry name" value="ADRENERGIC RECEPTOR-RELATED G-PROTEIN COUPLED RECEPTOR"/>
    <property type="match status" value="1"/>
</dbReference>
<keyword evidence="2" id="KW-1003">Cell membrane</keyword>
<keyword evidence="4 11" id="KW-1133">Transmembrane helix</keyword>
<comment type="subcellular location">
    <subcellularLocation>
        <location evidence="1">Cell membrane</location>
        <topology evidence="1">Multi-pass membrane protein</topology>
    </subcellularLocation>
</comment>
<feature type="transmembrane region" description="Helical" evidence="11">
    <location>
        <begin position="242"/>
        <end position="262"/>
    </location>
</feature>
<comment type="similarity">
    <text evidence="9">Belongs to the G-protein coupled receptor 1 family.</text>
</comment>
<dbReference type="SMART" id="SM01381">
    <property type="entry name" value="7TM_GPCR_Srsx"/>
    <property type="match status" value="1"/>
</dbReference>
<evidence type="ECO:0000256" key="11">
    <source>
        <dbReference type="SAM" id="Phobius"/>
    </source>
</evidence>
<evidence type="ECO:0000313" key="14">
    <source>
        <dbReference type="Proteomes" id="UP001283361"/>
    </source>
</evidence>
<dbReference type="GO" id="GO:0043410">
    <property type="term" value="P:positive regulation of MAPK cascade"/>
    <property type="evidence" value="ECO:0007669"/>
    <property type="project" value="TreeGrafter"/>
</dbReference>
<evidence type="ECO:0000256" key="10">
    <source>
        <dbReference type="SAM" id="MobiDB-lite"/>
    </source>
</evidence>
<evidence type="ECO:0000256" key="9">
    <source>
        <dbReference type="RuleBase" id="RU000688"/>
    </source>
</evidence>
<sequence length="722" mass="78902">MPPIKGGLDILVMNYSVVVPSLTPNNAHVQSRSLSQSVDTVHVIGLSTTVPLYNGTAFLVSAESANEATTEPPSASVDRPLVATILIALALALIVIFTITGNVLVIASVALHSNLRTTTNYFIANLAIADLLLGTTVLPFSATWEVLQYWVFGQIFCDIWAAIDVLCCTASILSLCVISIDRYIGVTRPLQHARIMRHARAVYVIVCVWLLSLIISVAPLIGWKEAPHPDPRVCTVTTQPGYVLFSVAGSFYIPCLIILVVYCRIYQETVKYTRCLKAGAKTARVDQENVVSLRIHMGPNVRYDGTGRHNNQTFQQADSSVGSNNEAMDNYAIYDLNNGVNGSSLHCGASVQGPKKGRSSSSGVRVSRLTLSNKIARFKREKKAAKTLGIVVGVFITCWLPFFIILPLDSLCPDCYVPPLLFKLFFWLGYCNSTMNPIIYTCSSREFRRAFLSTLCCTRCHRRPGTPLTGVQLRAFNYNNVQVRGLLRQQNNPLGVERQEDVLLELSRSKKSNSSGSSTFNATSIDHKSSSGGSPTPVDAEESNYHGSNIISSPLLPHMCTSGDTTRSHNIELDTLGGEDIMQIDKVDSKVPHGFGMSPCDITNFSTKNHKHTQELRKSSRQEIENGTAECSGDINSHLQRSQASSVAPTYDCKNECNTDNFVDRSNSPIRYSSASVASILDTTFTSYSLTDSPAMRAEGRQLSGLSTYSLAETISCSDQSI</sequence>
<gene>
    <name evidence="13" type="ORF">RRG08_026999</name>
</gene>
<dbReference type="Pfam" id="PF00001">
    <property type="entry name" value="7tm_1"/>
    <property type="match status" value="1"/>
</dbReference>
<evidence type="ECO:0000256" key="7">
    <source>
        <dbReference type="ARBA" id="ARBA00023170"/>
    </source>
</evidence>
<evidence type="ECO:0000256" key="2">
    <source>
        <dbReference type="ARBA" id="ARBA00022475"/>
    </source>
</evidence>
<evidence type="ECO:0000256" key="4">
    <source>
        <dbReference type="ARBA" id="ARBA00022989"/>
    </source>
</evidence>
<dbReference type="SUPFAM" id="SSF81321">
    <property type="entry name" value="Family A G protein-coupled receptor-like"/>
    <property type="match status" value="1"/>
</dbReference>
<evidence type="ECO:0000313" key="13">
    <source>
        <dbReference type="EMBL" id="KAK3788265.1"/>
    </source>
</evidence>